<evidence type="ECO:0000256" key="6">
    <source>
        <dbReference type="ARBA" id="ARBA00022692"/>
    </source>
</evidence>
<dbReference type="PANTHER" id="PTHR45436">
    <property type="entry name" value="SENSOR HISTIDINE KINASE YKOH"/>
    <property type="match status" value="1"/>
</dbReference>
<organism evidence="14 15">
    <name type="scientific">Microbacterium testaceum</name>
    <name type="common">Aureobacterium testaceum</name>
    <name type="synonym">Brevibacterium testaceum</name>
    <dbReference type="NCBI Taxonomy" id="2033"/>
    <lineage>
        <taxon>Bacteria</taxon>
        <taxon>Bacillati</taxon>
        <taxon>Actinomycetota</taxon>
        <taxon>Actinomycetes</taxon>
        <taxon>Micrococcales</taxon>
        <taxon>Microbacteriaceae</taxon>
        <taxon>Microbacterium</taxon>
    </lineage>
</organism>
<dbReference type="Pfam" id="PF02518">
    <property type="entry name" value="HATPase_c"/>
    <property type="match status" value="1"/>
</dbReference>
<evidence type="ECO:0000256" key="1">
    <source>
        <dbReference type="ARBA" id="ARBA00000085"/>
    </source>
</evidence>
<evidence type="ECO:0000313" key="15">
    <source>
        <dbReference type="Proteomes" id="UP000072189"/>
    </source>
</evidence>
<evidence type="ECO:0000256" key="8">
    <source>
        <dbReference type="ARBA" id="ARBA00022989"/>
    </source>
</evidence>
<dbReference type="EC" id="2.7.13.3" evidence="3"/>
<dbReference type="SMART" id="SM00304">
    <property type="entry name" value="HAMP"/>
    <property type="match status" value="1"/>
</dbReference>
<dbReference type="InterPro" id="IPR005467">
    <property type="entry name" value="His_kinase_dom"/>
</dbReference>
<keyword evidence="4" id="KW-0597">Phosphoprotein</keyword>
<evidence type="ECO:0000256" key="7">
    <source>
        <dbReference type="ARBA" id="ARBA00022777"/>
    </source>
</evidence>
<dbReference type="Pfam" id="PF00672">
    <property type="entry name" value="HAMP"/>
    <property type="match status" value="1"/>
</dbReference>
<evidence type="ECO:0000259" key="12">
    <source>
        <dbReference type="PROSITE" id="PS50109"/>
    </source>
</evidence>
<keyword evidence="8 11" id="KW-1133">Transmembrane helix</keyword>
<protein>
    <recommendedName>
        <fullName evidence="3">histidine kinase</fullName>
        <ecNumber evidence="3">2.7.13.3</ecNumber>
    </recommendedName>
</protein>
<dbReference type="PROSITE" id="PS50885">
    <property type="entry name" value="HAMP"/>
    <property type="match status" value="1"/>
</dbReference>
<proteinExistence type="predicted"/>
<feature type="transmembrane region" description="Helical" evidence="11">
    <location>
        <begin position="160"/>
        <end position="182"/>
    </location>
</feature>
<evidence type="ECO:0000256" key="2">
    <source>
        <dbReference type="ARBA" id="ARBA00004236"/>
    </source>
</evidence>
<feature type="transmembrane region" description="Helical" evidence="11">
    <location>
        <begin position="127"/>
        <end position="148"/>
    </location>
</feature>
<dbReference type="RefSeq" id="WP_058613083.1">
    <property type="nucleotide sequence ID" value="NZ_LDRV01000010.1"/>
</dbReference>
<dbReference type="Pfam" id="PF00512">
    <property type="entry name" value="HisKA"/>
    <property type="match status" value="1"/>
</dbReference>
<sequence length="462" mass="49564">MKLRVLLPLLVFGLIAVIAVLIPTAQSIADSRTQQLALQRTAALDQVVQRARTALVQGDAESLETYLQRFHAVYTESVLVLDESGEVVASAGSLTRDDQVDAVATAASRAIPQLTLPRVTPWGPSSALVAVPVIAAGDLSTGVVVLSVDLRGAQRDVAQAWAIVAVIGVVLLGTLMVASLLWTRWILRPVRALDTAVADVTAHRDPAPLRPSGPPELRRLSRAFAAMAHEVENSLEQQRGFVADASHQLRTPLAAIRLRVDGLPRDGEAGDDLVAVDEDLDRLEHTVERMLTLANAEHRASAQTQGHDVGRAEGAERECVVTAADLVERHRELLRKAGVRLEVVSDAEVTVPCGRADLDEMLDVLLDNASKYAGPGSHVRVALVAETEGPVLTVDDSGEQLDDEDLSRMGTRFWRAGRDSSRTGTGLGLAIVVQLLRAAGGRMELARSPLGGLSVRLVWRRT</sequence>
<dbReference type="Gene3D" id="3.30.565.10">
    <property type="entry name" value="Histidine kinase-like ATPase, C-terminal domain"/>
    <property type="match status" value="1"/>
</dbReference>
<dbReference type="Gene3D" id="6.10.340.10">
    <property type="match status" value="1"/>
</dbReference>
<comment type="subcellular location">
    <subcellularLocation>
        <location evidence="2">Cell membrane</location>
    </subcellularLocation>
</comment>
<evidence type="ECO:0000256" key="4">
    <source>
        <dbReference type="ARBA" id="ARBA00022553"/>
    </source>
</evidence>
<dbReference type="PATRIC" id="fig|2033.7.peg.128"/>
<evidence type="ECO:0000256" key="3">
    <source>
        <dbReference type="ARBA" id="ARBA00012438"/>
    </source>
</evidence>
<feature type="domain" description="Histidine kinase" evidence="12">
    <location>
        <begin position="244"/>
        <end position="462"/>
    </location>
</feature>
<keyword evidence="5" id="KW-0808">Transferase</keyword>
<dbReference type="InterPro" id="IPR003594">
    <property type="entry name" value="HATPase_dom"/>
</dbReference>
<dbReference type="InterPro" id="IPR036890">
    <property type="entry name" value="HATPase_C_sf"/>
</dbReference>
<dbReference type="PRINTS" id="PR00344">
    <property type="entry name" value="BCTRLSENSOR"/>
</dbReference>
<dbReference type="AlphaFoldDB" id="A0A147FBN6"/>
<dbReference type="GO" id="GO:0000155">
    <property type="term" value="F:phosphorelay sensor kinase activity"/>
    <property type="evidence" value="ECO:0007669"/>
    <property type="project" value="InterPro"/>
</dbReference>
<name>A0A147FBN6_MICTE</name>
<evidence type="ECO:0000259" key="13">
    <source>
        <dbReference type="PROSITE" id="PS50885"/>
    </source>
</evidence>
<gene>
    <name evidence="14" type="ORF">RSA3_01935</name>
</gene>
<comment type="catalytic activity">
    <reaction evidence="1">
        <text>ATP + protein L-histidine = ADP + protein N-phospho-L-histidine.</text>
        <dbReference type="EC" id="2.7.13.3"/>
    </reaction>
</comment>
<dbReference type="InterPro" id="IPR036097">
    <property type="entry name" value="HisK_dim/P_sf"/>
</dbReference>
<feature type="domain" description="HAMP" evidence="13">
    <location>
        <begin position="184"/>
        <end position="236"/>
    </location>
</feature>
<keyword evidence="7" id="KW-0418">Kinase</keyword>
<evidence type="ECO:0000256" key="11">
    <source>
        <dbReference type="SAM" id="Phobius"/>
    </source>
</evidence>
<evidence type="ECO:0000256" key="9">
    <source>
        <dbReference type="ARBA" id="ARBA00023012"/>
    </source>
</evidence>
<accession>A0A147FBN6</accession>
<dbReference type="PROSITE" id="PS50109">
    <property type="entry name" value="HIS_KIN"/>
    <property type="match status" value="1"/>
</dbReference>
<dbReference type="InterPro" id="IPR050428">
    <property type="entry name" value="TCS_sensor_his_kinase"/>
</dbReference>
<dbReference type="PANTHER" id="PTHR45436:SF5">
    <property type="entry name" value="SENSOR HISTIDINE KINASE TRCS"/>
    <property type="match status" value="1"/>
</dbReference>
<keyword evidence="10 11" id="KW-0472">Membrane</keyword>
<dbReference type="SUPFAM" id="SSF55874">
    <property type="entry name" value="ATPase domain of HSP90 chaperone/DNA topoisomerase II/histidine kinase"/>
    <property type="match status" value="1"/>
</dbReference>
<comment type="caution">
    <text evidence="14">The sequence shown here is derived from an EMBL/GenBank/DDBJ whole genome shotgun (WGS) entry which is preliminary data.</text>
</comment>
<dbReference type="CDD" id="cd00082">
    <property type="entry name" value="HisKA"/>
    <property type="match status" value="1"/>
</dbReference>
<dbReference type="EMBL" id="LDRV01000010">
    <property type="protein sequence ID" value="KTS13987.1"/>
    <property type="molecule type" value="Genomic_DNA"/>
</dbReference>
<dbReference type="InterPro" id="IPR003660">
    <property type="entry name" value="HAMP_dom"/>
</dbReference>
<dbReference type="SUPFAM" id="SSF47384">
    <property type="entry name" value="Homodimeric domain of signal transducing histidine kinase"/>
    <property type="match status" value="1"/>
</dbReference>
<evidence type="ECO:0000256" key="10">
    <source>
        <dbReference type="ARBA" id="ARBA00023136"/>
    </source>
</evidence>
<keyword evidence="9" id="KW-0902">Two-component regulatory system</keyword>
<dbReference type="SMART" id="SM00388">
    <property type="entry name" value="HisKA"/>
    <property type="match status" value="1"/>
</dbReference>
<reference evidence="14 15" key="1">
    <citation type="journal article" date="2016" name="Front. Microbiol.">
        <title>Genomic Resource of Rice Seed Associated Bacteria.</title>
        <authorList>
            <person name="Midha S."/>
            <person name="Bansal K."/>
            <person name="Sharma S."/>
            <person name="Kumar N."/>
            <person name="Patil P.P."/>
            <person name="Chaudhry V."/>
            <person name="Patil P.B."/>
        </authorList>
    </citation>
    <scope>NUCLEOTIDE SEQUENCE [LARGE SCALE GENOMIC DNA]</scope>
    <source>
        <strain evidence="14 15">RSA3</strain>
    </source>
</reference>
<dbReference type="InterPro" id="IPR004358">
    <property type="entry name" value="Sig_transdc_His_kin-like_C"/>
</dbReference>
<evidence type="ECO:0000313" key="14">
    <source>
        <dbReference type="EMBL" id="KTS13987.1"/>
    </source>
</evidence>
<dbReference type="Proteomes" id="UP000072189">
    <property type="component" value="Unassembled WGS sequence"/>
</dbReference>
<dbReference type="SMART" id="SM00387">
    <property type="entry name" value="HATPase_c"/>
    <property type="match status" value="1"/>
</dbReference>
<dbReference type="Gene3D" id="1.10.287.130">
    <property type="match status" value="1"/>
</dbReference>
<keyword evidence="6 11" id="KW-0812">Transmembrane</keyword>
<dbReference type="GO" id="GO:0005886">
    <property type="term" value="C:plasma membrane"/>
    <property type="evidence" value="ECO:0007669"/>
    <property type="project" value="UniProtKB-SubCell"/>
</dbReference>
<evidence type="ECO:0000256" key="5">
    <source>
        <dbReference type="ARBA" id="ARBA00022679"/>
    </source>
</evidence>
<dbReference type="InterPro" id="IPR003661">
    <property type="entry name" value="HisK_dim/P_dom"/>
</dbReference>